<dbReference type="EMBL" id="LN649232">
    <property type="protein sequence ID" value="CEI41876.1"/>
    <property type="molecule type" value="Genomic_DNA"/>
</dbReference>
<feature type="compositionally biased region" description="Polar residues" evidence="1">
    <location>
        <begin position="159"/>
        <end position="173"/>
    </location>
</feature>
<evidence type="ECO:0000256" key="1">
    <source>
        <dbReference type="SAM" id="MobiDB-lite"/>
    </source>
</evidence>
<name>A0A2L2T4B2_9HYPO</name>
<feature type="compositionally biased region" description="Polar residues" evidence="1">
    <location>
        <begin position="24"/>
        <end position="40"/>
    </location>
</feature>
<dbReference type="PANTHER" id="PTHR39607:SF2">
    <property type="entry name" value="BZIP DOMAIN-CONTAINING PROTEIN"/>
    <property type="match status" value="1"/>
</dbReference>
<dbReference type="InterPro" id="IPR052635">
    <property type="entry name" value="Sec_Metab_Biosynth_Reg"/>
</dbReference>
<feature type="compositionally biased region" description="Polar residues" evidence="1">
    <location>
        <begin position="126"/>
        <end position="136"/>
    </location>
</feature>
<organism evidence="2 3">
    <name type="scientific">Fusarium venenatum</name>
    <dbReference type="NCBI Taxonomy" id="56646"/>
    <lineage>
        <taxon>Eukaryota</taxon>
        <taxon>Fungi</taxon>
        <taxon>Dikarya</taxon>
        <taxon>Ascomycota</taxon>
        <taxon>Pezizomycotina</taxon>
        <taxon>Sordariomycetes</taxon>
        <taxon>Hypocreomycetidae</taxon>
        <taxon>Hypocreales</taxon>
        <taxon>Nectriaceae</taxon>
        <taxon>Fusarium</taxon>
    </lineage>
</organism>
<feature type="region of interest" description="Disordered" evidence="1">
    <location>
        <begin position="24"/>
        <end position="173"/>
    </location>
</feature>
<dbReference type="AlphaFoldDB" id="A0A2L2T4B2"/>
<feature type="compositionally biased region" description="Low complexity" evidence="1">
    <location>
        <begin position="276"/>
        <end position="294"/>
    </location>
</feature>
<evidence type="ECO:0008006" key="4">
    <source>
        <dbReference type="Google" id="ProtNLM"/>
    </source>
</evidence>
<dbReference type="PANTHER" id="PTHR39607">
    <property type="entry name" value="XANTHOCILLIN BIOSYNTHESIS CLUSTER TRANSCRIPTION FACTOR XANC-RELATED"/>
    <property type="match status" value="1"/>
</dbReference>
<keyword evidence="3" id="KW-1185">Reference proteome</keyword>
<dbReference type="CDD" id="cd14688">
    <property type="entry name" value="bZIP_YAP"/>
    <property type="match status" value="1"/>
</dbReference>
<dbReference type="SUPFAM" id="SSF57959">
    <property type="entry name" value="Leucine zipper domain"/>
    <property type="match status" value="1"/>
</dbReference>
<dbReference type="Proteomes" id="UP000245910">
    <property type="component" value="Chromosome IIII"/>
</dbReference>
<protein>
    <recommendedName>
        <fullName evidence="4">BZIP domain-containing protein</fullName>
    </recommendedName>
</protein>
<feature type="compositionally biased region" description="Basic and acidic residues" evidence="1">
    <location>
        <begin position="65"/>
        <end position="75"/>
    </location>
</feature>
<proteinExistence type="predicted"/>
<accession>A0A2L2T4B2</accession>
<dbReference type="Gene3D" id="1.20.5.170">
    <property type="match status" value="1"/>
</dbReference>
<feature type="compositionally biased region" description="Polar residues" evidence="1">
    <location>
        <begin position="100"/>
        <end position="110"/>
    </location>
</feature>
<dbReference type="GO" id="GO:0003700">
    <property type="term" value="F:DNA-binding transcription factor activity"/>
    <property type="evidence" value="ECO:0007669"/>
    <property type="project" value="InterPro"/>
</dbReference>
<dbReference type="InterPro" id="IPR046347">
    <property type="entry name" value="bZIP_sf"/>
</dbReference>
<feature type="region of interest" description="Disordered" evidence="1">
    <location>
        <begin position="274"/>
        <end position="297"/>
    </location>
</feature>
<evidence type="ECO:0000313" key="3">
    <source>
        <dbReference type="Proteomes" id="UP000245910"/>
    </source>
</evidence>
<dbReference type="GeneID" id="37265413"/>
<dbReference type="RefSeq" id="XP_025583481.1">
    <property type="nucleotide sequence ID" value="XM_025729189.2"/>
</dbReference>
<sequence length="463" mass="51131">MSVTSQSDATMNVVFVGNPPSTHASLGANVNATDPESQGITDPRAKKRMQNRVAQRSYRRRVKSRIADFQKKVAQYEDANSSKQGPETGDQPRVHEESVQQRISYTSPERASQGPVGSRPTRENLQESSTHGNSHCTFYPAVSLAPGNQISGPPAIKSGRSSQQVGSGCEAQQNRRLSLVTEPHEANGDLRQAHFDDIVVNQHTTPAILQSFPTSTFDTAASHAPFITDGLEGELDIEWMIANTEIEARKSCSCDKSPDQNTKVSSTKAISLMNQSSTTRRPSYVSSSRSPATAPGESLNARFQNIMECVGAMGFESFDDLVTSYYTDEFEEASKLSHEQRFSRIRRLPGVFAEILEGARRWEPLECRGIGEEVLKESEAVLMLESSDAWQSLQSITDAAIAQDDISTERLYQNFSTLLPIEVGLIQMIAEWKITLLNRLDSFKTDRNIDAETMDLIDGACRI</sequence>
<reference evidence="3" key="1">
    <citation type="submission" date="2014-10" db="EMBL/GenBank/DDBJ databases">
        <authorList>
            <person name="King R."/>
        </authorList>
    </citation>
    <scope>NUCLEOTIDE SEQUENCE [LARGE SCALE GENOMIC DNA]</scope>
    <source>
        <strain evidence="3">A3/5</strain>
    </source>
</reference>
<dbReference type="KEGG" id="fvn:FVRRES_13784"/>
<feature type="compositionally biased region" description="Basic and acidic residues" evidence="1">
    <location>
        <begin position="90"/>
        <end position="99"/>
    </location>
</feature>
<evidence type="ECO:0000313" key="2">
    <source>
        <dbReference type="EMBL" id="CEI41876.1"/>
    </source>
</evidence>